<organism evidence="3 4">
    <name type="scientific">Georgenia halotolerans</name>
    <dbReference type="NCBI Taxonomy" id="3028317"/>
    <lineage>
        <taxon>Bacteria</taxon>
        <taxon>Bacillati</taxon>
        <taxon>Actinomycetota</taxon>
        <taxon>Actinomycetes</taxon>
        <taxon>Micrococcales</taxon>
        <taxon>Bogoriellaceae</taxon>
        <taxon>Georgenia</taxon>
    </lineage>
</organism>
<keyword evidence="1" id="KW-1133">Transmembrane helix</keyword>
<keyword evidence="1" id="KW-0812">Transmembrane</keyword>
<feature type="transmembrane region" description="Helical" evidence="1">
    <location>
        <begin position="40"/>
        <end position="62"/>
    </location>
</feature>
<proteinExistence type="predicted"/>
<comment type="caution">
    <text evidence="3">The sequence shown here is derived from an EMBL/GenBank/DDBJ whole genome shotgun (WGS) entry which is preliminary data.</text>
</comment>
<dbReference type="InterPro" id="IPR007168">
    <property type="entry name" value="Phageshock_PspC_N"/>
</dbReference>
<feature type="domain" description="Phage shock protein PspC N-terminal" evidence="2">
    <location>
        <begin position="13"/>
        <end position="68"/>
    </location>
</feature>
<accession>A0ABT5U261</accession>
<evidence type="ECO:0000313" key="3">
    <source>
        <dbReference type="EMBL" id="MDD9207579.1"/>
    </source>
</evidence>
<dbReference type="Proteomes" id="UP001165561">
    <property type="component" value="Unassembled WGS sequence"/>
</dbReference>
<gene>
    <name evidence="3" type="ORF">PU560_14070</name>
</gene>
<evidence type="ECO:0000259" key="2">
    <source>
        <dbReference type="Pfam" id="PF04024"/>
    </source>
</evidence>
<feature type="transmembrane region" description="Helical" evidence="1">
    <location>
        <begin position="98"/>
        <end position="116"/>
    </location>
</feature>
<dbReference type="EMBL" id="JARACI010001126">
    <property type="protein sequence ID" value="MDD9207579.1"/>
    <property type="molecule type" value="Genomic_DNA"/>
</dbReference>
<keyword evidence="4" id="KW-1185">Reference proteome</keyword>
<name>A0ABT5U261_9MICO</name>
<protein>
    <submittedName>
        <fullName evidence="3">PspC domain-containing protein</fullName>
    </submittedName>
</protein>
<feature type="non-terminal residue" evidence="3">
    <location>
        <position position="154"/>
    </location>
</feature>
<evidence type="ECO:0000256" key="1">
    <source>
        <dbReference type="SAM" id="Phobius"/>
    </source>
</evidence>
<feature type="transmembrane region" description="Helical" evidence="1">
    <location>
        <begin position="122"/>
        <end position="143"/>
    </location>
</feature>
<keyword evidence="1" id="KW-0472">Membrane</keyword>
<sequence>MSVPTTPGEGRLPLRRPPDGRMVAGVAAGLGAHLAVRVGVLRWVFVVGTAVLGAGTVLYLWLWLTVPPGDPRAAAPVHQARLAPRLRTVSLSAGARDVALAVILLLTAALLLLWRADVVLPASWLVPGLIVAAGAALAWGQLAQVQQSGDARRG</sequence>
<evidence type="ECO:0000313" key="4">
    <source>
        <dbReference type="Proteomes" id="UP001165561"/>
    </source>
</evidence>
<dbReference type="Pfam" id="PF04024">
    <property type="entry name" value="PspC"/>
    <property type="match status" value="1"/>
</dbReference>
<reference evidence="3" key="1">
    <citation type="submission" date="2023-02" db="EMBL/GenBank/DDBJ databases">
        <title>Georgenia sp.10Sc9-8, isolated from a soil sample collected from the Taklamakan desert.</title>
        <authorList>
            <person name="Liu S."/>
        </authorList>
    </citation>
    <scope>NUCLEOTIDE SEQUENCE</scope>
    <source>
        <strain evidence="3">10Sc9-8</strain>
    </source>
</reference>